<comment type="similarity">
    <text evidence="1">Belongs to the SCO1/2 family.</text>
</comment>
<evidence type="ECO:0000256" key="1">
    <source>
        <dbReference type="ARBA" id="ARBA00010996"/>
    </source>
</evidence>
<dbReference type="PANTHER" id="PTHR12151:SF25">
    <property type="entry name" value="LINALOOL DEHYDRATASE_ISOMERASE DOMAIN-CONTAINING PROTEIN"/>
    <property type="match status" value="1"/>
</dbReference>
<gene>
    <name evidence="4" type="ORF">SAMN02745204_01456</name>
</gene>
<keyword evidence="3" id="KW-1015">Disulfide bond</keyword>
<dbReference type="RefSeq" id="WP_143148846.1">
    <property type="nucleotide sequence ID" value="NZ_FQUK01000021.1"/>
</dbReference>
<dbReference type="InterPro" id="IPR003782">
    <property type="entry name" value="SCO1/SenC"/>
</dbReference>
<evidence type="ECO:0000313" key="5">
    <source>
        <dbReference type="Proteomes" id="UP000242857"/>
    </source>
</evidence>
<accession>A0A1M4XKW6</accession>
<dbReference type="Gene3D" id="3.40.30.10">
    <property type="entry name" value="Glutaredoxin"/>
    <property type="match status" value="1"/>
</dbReference>
<dbReference type="STRING" id="213588.SAMN02745204_01456"/>
<feature type="binding site" evidence="2">
    <location>
        <position position="165"/>
    </location>
    <ligand>
        <name>Cu cation</name>
        <dbReference type="ChEBI" id="CHEBI:23378"/>
    </ligand>
</feature>
<dbReference type="EMBL" id="FQUK01000021">
    <property type="protein sequence ID" value="SHE93832.1"/>
    <property type="molecule type" value="Genomic_DNA"/>
</dbReference>
<dbReference type="GO" id="GO:0046872">
    <property type="term" value="F:metal ion binding"/>
    <property type="evidence" value="ECO:0007669"/>
    <property type="project" value="UniProtKB-KW"/>
</dbReference>
<dbReference type="Proteomes" id="UP000242857">
    <property type="component" value="Unassembled WGS sequence"/>
</dbReference>
<keyword evidence="2" id="KW-0479">Metal-binding</keyword>
<dbReference type="CDD" id="cd02968">
    <property type="entry name" value="SCO"/>
    <property type="match status" value="1"/>
</dbReference>
<reference evidence="5" key="1">
    <citation type="submission" date="2016-11" db="EMBL/GenBank/DDBJ databases">
        <authorList>
            <person name="Varghese N."/>
            <person name="Submissions S."/>
        </authorList>
    </citation>
    <scope>NUCLEOTIDE SEQUENCE [LARGE SCALE GENOMIC DNA]</scope>
    <source>
        <strain evidence="5">DSM 14834</strain>
    </source>
</reference>
<evidence type="ECO:0000256" key="2">
    <source>
        <dbReference type="PIRSR" id="PIRSR603782-1"/>
    </source>
</evidence>
<dbReference type="SUPFAM" id="SSF52833">
    <property type="entry name" value="Thioredoxin-like"/>
    <property type="match status" value="1"/>
</dbReference>
<proteinExistence type="inferred from homology"/>
<keyword evidence="5" id="KW-1185">Reference proteome</keyword>
<feature type="binding site" evidence="2">
    <location>
        <position position="81"/>
    </location>
    <ligand>
        <name>Cu cation</name>
        <dbReference type="ChEBI" id="CHEBI:23378"/>
    </ligand>
</feature>
<sequence>MSEKTGYLPIKWLLSSLTLFLLLAIPGAPGIAQPVQTLPDDSVYQLSLPLTDSKGVTRDWRTLRGTPRLVSMFYTSCQYMCPLIVESGKAIEHQLTPSQQKKLGVVLISMDPARDTPAALNKVIEQRKLDPARWTLASPRADDVRTVAGILGIRYRQLADGGFNHSSALILLDAEGRIVARTEKIGSQPDPEFVAVVRKTLGNP</sequence>
<evidence type="ECO:0000256" key="3">
    <source>
        <dbReference type="PIRSR" id="PIRSR603782-2"/>
    </source>
</evidence>
<evidence type="ECO:0000313" key="4">
    <source>
        <dbReference type="EMBL" id="SHE93832.1"/>
    </source>
</evidence>
<dbReference type="OrthoDB" id="6335573at2"/>
<keyword evidence="2" id="KW-0186">Copper</keyword>
<feature type="disulfide bond" description="Redox-active" evidence="3">
    <location>
        <begin position="77"/>
        <end position="81"/>
    </location>
</feature>
<dbReference type="PANTHER" id="PTHR12151">
    <property type="entry name" value="ELECTRON TRANSPORT PROTIN SCO1/SENC FAMILY MEMBER"/>
    <property type="match status" value="1"/>
</dbReference>
<organism evidence="4 5">
    <name type="scientific">Thermomonas hydrothermalis</name>
    <dbReference type="NCBI Taxonomy" id="213588"/>
    <lineage>
        <taxon>Bacteria</taxon>
        <taxon>Pseudomonadati</taxon>
        <taxon>Pseudomonadota</taxon>
        <taxon>Gammaproteobacteria</taxon>
        <taxon>Lysobacterales</taxon>
        <taxon>Lysobacteraceae</taxon>
        <taxon>Thermomonas</taxon>
    </lineage>
</organism>
<dbReference type="AlphaFoldDB" id="A0A1M4XKW6"/>
<dbReference type="InterPro" id="IPR036249">
    <property type="entry name" value="Thioredoxin-like_sf"/>
</dbReference>
<dbReference type="Pfam" id="PF02630">
    <property type="entry name" value="SCO1-SenC"/>
    <property type="match status" value="1"/>
</dbReference>
<protein>
    <submittedName>
        <fullName evidence="4">Protein SCO1/2</fullName>
    </submittedName>
</protein>
<name>A0A1M4XKW6_9GAMM</name>
<feature type="binding site" evidence="2">
    <location>
        <position position="77"/>
    </location>
    <ligand>
        <name>Cu cation</name>
        <dbReference type="ChEBI" id="CHEBI:23378"/>
    </ligand>
</feature>